<evidence type="ECO:0000256" key="1">
    <source>
        <dbReference type="SAM" id="SignalP"/>
    </source>
</evidence>
<proteinExistence type="predicted"/>
<accession>A0A4Y0BCY0</accession>
<sequence>MKHLRSLYWILAVAAMLIVTTVLTAPISDADVYIDMLKENGYVFANQTKDGQYREEQGIIDPKTGILTVRGLSKPDGRFVEWYEYQLVSDENGYRIWIPEYPPIPGGDGSSEISGYYPAGISQTIEPKLILSLLGGGKF</sequence>
<evidence type="ECO:0000313" key="2">
    <source>
        <dbReference type="EnsemblMetazoa" id="AFUN018610-PA"/>
    </source>
</evidence>
<dbReference type="EnsemblMetazoa" id="AFUN018610-RA">
    <property type="protein sequence ID" value="AFUN018610-PA"/>
    <property type="gene ID" value="AFUN018610"/>
</dbReference>
<organism evidence="2">
    <name type="scientific">Anopheles funestus</name>
    <name type="common">African malaria mosquito</name>
    <dbReference type="NCBI Taxonomy" id="62324"/>
    <lineage>
        <taxon>Eukaryota</taxon>
        <taxon>Metazoa</taxon>
        <taxon>Ecdysozoa</taxon>
        <taxon>Arthropoda</taxon>
        <taxon>Hexapoda</taxon>
        <taxon>Insecta</taxon>
        <taxon>Pterygota</taxon>
        <taxon>Neoptera</taxon>
        <taxon>Endopterygota</taxon>
        <taxon>Diptera</taxon>
        <taxon>Nematocera</taxon>
        <taxon>Culicoidea</taxon>
        <taxon>Culicidae</taxon>
        <taxon>Anophelinae</taxon>
        <taxon>Anopheles</taxon>
    </lineage>
</organism>
<feature type="chain" id="PRO_5021446014" evidence="1">
    <location>
        <begin position="25"/>
        <end position="139"/>
    </location>
</feature>
<dbReference type="VEuPathDB" id="VectorBase:AFUN018610"/>
<feature type="signal peptide" evidence="1">
    <location>
        <begin position="1"/>
        <end position="24"/>
    </location>
</feature>
<dbReference type="VEuPathDB" id="VectorBase:AFUN2_008768"/>
<keyword evidence="1" id="KW-0732">Signal</keyword>
<dbReference type="AlphaFoldDB" id="A0A4Y0BCY0"/>
<protein>
    <submittedName>
        <fullName evidence="2">Uncharacterized protein</fullName>
    </submittedName>
</protein>
<name>A0A4Y0BCY0_ANOFN</name>
<reference evidence="2" key="1">
    <citation type="submission" date="2020-05" db="UniProtKB">
        <authorList>
            <consortium name="EnsemblMetazoa"/>
        </authorList>
    </citation>
    <scope>IDENTIFICATION</scope>
    <source>
        <strain evidence="2">FUMOZ</strain>
    </source>
</reference>